<dbReference type="AlphaFoldDB" id="A0A917DJB3"/>
<keyword evidence="2" id="KW-1185">Reference proteome</keyword>
<sequence length="52" mass="5641">MLFAHPGTYTNTIAPTISMAAAVARVGQIGVGFEWGARRRGEDERIIRAVPE</sequence>
<evidence type="ECO:0000313" key="2">
    <source>
        <dbReference type="Proteomes" id="UP000613160"/>
    </source>
</evidence>
<protein>
    <submittedName>
        <fullName evidence="1">Uncharacterized protein</fullName>
    </submittedName>
</protein>
<comment type="caution">
    <text evidence="1">The sequence shown here is derived from an EMBL/GenBank/DDBJ whole genome shotgun (WGS) entry which is preliminary data.</text>
</comment>
<accession>A0A917DJB3</accession>
<dbReference type="EMBL" id="BMJJ01000019">
    <property type="protein sequence ID" value="GGD42293.1"/>
    <property type="molecule type" value="Genomic_DNA"/>
</dbReference>
<proteinExistence type="predicted"/>
<organism evidence="1 2">
    <name type="scientific">Aureimonas glaciei</name>
    <dbReference type="NCBI Taxonomy" id="1776957"/>
    <lineage>
        <taxon>Bacteria</taxon>
        <taxon>Pseudomonadati</taxon>
        <taxon>Pseudomonadota</taxon>
        <taxon>Alphaproteobacteria</taxon>
        <taxon>Hyphomicrobiales</taxon>
        <taxon>Aurantimonadaceae</taxon>
        <taxon>Aureimonas</taxon>
    </lineage>
</organism>
<reference evidence="1" key="2">
    <citation type="submission" date="2020-09" db="EMBL/GenBank/DDBJ databases">
        <authorList>
            <person name="Sun Q."/>
            <person name="Zhou Y."/>
        </authorList>
    </citation>
    <scope>NUCLEOTIDE SEQUENCE</scope>
    <source>
        <strain evidence="1">CGMCC 1.15493</strain>
    </source>
</reference>
<dbReference type="Proteomes" id="UP000613160">
    <property type="component" value="Unassembled WGS sequence"/>
</dbReference>
<name>A0A917DJB3_9HYPH</name>
<reference evidence="1" key="1">
    <citation type="journal article" date="2014" name="Int. J. Syst. Evol. Microbiol.">
        <title>Complete genome sequence of Corynebacterium casei LMG S-19264T (=DSM 44701T), isolated from a smear-ripened cheese.</title>
        <authorList>
            <consortium name="US DOE Joint Genome Institute (JGI-PGF)"/>
            <person name="Walter F."/>
            <person name="Albersmeier A."/>
            <person name="Kalinowski J."/>
            <person name="Ruckert C."/>
        </authorList>
    </citation>
    <scope>NUCLEOTIDE SEQUENCE</scope>
    <source>
        <strain evidence="1">CGMCC 1.15493</strain>
    </source>
</reference>
<gene>
    <name evidence="1" type="ORF">GCM10011335_51230</name>
</gene>
<evidence type="ECO:0000313" key="1">
    <source>
        <dbReference type="EMBL" id="GGD42293.1"/>
    </source>
</evidence>